<evidence type="ECO:0000313" key="1">
    <source>
        <dbReference type="EMBL" id="KIK24423.1"/>
    </source>
</evidence>
<name>A0A0C9ZXN8_9AGAM</name>
<reference evidence="2" key="2">
    <citation type="submission" date="2015-01" db="EMBL/GenBank/DDBJ databases">
        <title>Evolutionary Origins and Diversification of the Mycorrhizal Mutualists.</title>
        <authorList>
            <consortium name="DOE Joint Genome Institute"/>
            <consortium name="Mycorrhizal Genomics Consortium"/>
            <person name="Kohler A."/>
            <person name="Kuo A."/>
            <person name="Nagy L.G."/>
            <person name="Floudas D."/>
            <person name="Copeland A."/>
            <person name="Barry K.W."/>
            <person name="Cichocki N."/>
            <person name="Veneault-Fourrey C."/>
            <person name="LaButti K."/>
            <person name="Lindquist E.A."/>
            <person name="Lipzen A."/>
            <person name="Lundell T."/>
            <person name="Morin E."/>
            <person name="Murat C."/>
            <person name="Riley R."/>
            <person name="Ohm R."/>
            <person name="Sun H."/>
            <person name="Tunlid A."/>
            <person name="Henrissat B."/>
            <person name="Grigoriev I.V."/>
            <person name="Hibbett D.S."/>
            <person name="Martin F."/>
        </authorList>
    </citation>
    <scope>NUCLEOTIDE SEQUENCE [LARGE SCALE GENOMIC DNA]</scope>
    <source>
        <strain evidence="2">441</strain>
    </source>
</reference>
<dbReference type="PANTHER" id="PTHR31912">
    <property type="entry name" value="IP13529P"/>
    <property type="match status" value="1"/>
</dbReference>
<keyword evidence="2" id="KW-1185">Reference proteome</keyword>
<reference evidence="1 2" key="1">
    <citation type="submission" date="2014-04" db="EMBL/GenBank/DDBJ databases">
        <authorList>
            <consortium name="DOE Joint Genome Institute"/>
            <person name="Kuo A."/>
            <person name="Kohler A."/>
            <person name="Costa M.D."/>
            <person name="Nagy L.G."/>
            <person name="Floudas D."/>
            <person name="Copeland A."/>
            <person name="Barry K.W."/>
            <person name="Cichocki N."/>
            <person name="Veneault-Fourrey C."/>
            <person name="LaButti K."/>
            <person name="Lindquist E.A."/>
            <person name="Lipzen A."/>
            <person name="Lundell T."/>
            <person name="Morin E."/>
            <person name="Murat C."/>
            <person name="Sun H."/>
            <person name="Tunlid A."/>
            <person name="Henrissat B."/>
            <person name="Grigoriev I.V."/>
            <person name="Hibbett D.S."/>
            <person name="Martin F."/>
            <person name="Nordberg H.P."/>
            <person name="Cantor M.N."/>
            <person name="Hua S.X."/>
        </authorList>
    </citation>
    <scope>NUCLEOTIDE SEQUENCE [LARGE SCALE GENOMIC DNA]</scope>
    <source>
        <strain evidence="1 2">441</strain>
    </source>
</reference>
<dbReference type="PANTHER" id="PTHR31912:SF34">
    <property type="entry name" value="NOTOCHORD-RELATED PROTEIN"/>
    <property type="match status" value="1"/>
</dbReference>
<gene>
    <name evidence="1" type="ORF">PISMIDRAFT_98570</name>
</gene>
<dbReference type="EMBL" id="KN833716">
    <property type="protein sequence ID" value="KIK24423.1"/>
    <property type="molecule type" value="Genomic_DNA"/>
</dbReference>
<proteinExistence type="predicted"/>
<sequence>VAIDNPTYPWPSKAHFLTELLFSSPRLPFSEPQKRAILSWAKELGARDVPSLYSLNSCHEEIKKLIGDPTKKVISASGNVFYINDIANAIAKDYANPLTRFAMQDFPEDGGKGMSQTFHGEKLLHELPSPPAVQVDGTVYFVGELLQEYSGDYFFPERFFLAAPEAAGGDSAGSPQMKSSKALASLSPNVWREKSGGRMVYNVPLIIFMDNVSGNISKQWNKHHVIYMSNANLPREMLEQEFYVWFVTSSPHAAPMELMHAMKESILNAAESGVTAWDCRDNEEVILVPHVLFVAGDNPMQGEECSQAGLNCNYFCRTCEVRGNKEYKESDAGYSTLFTSGTHRMPERTINTIKEQFRMAMLSGATEKVRTSVSTTGTQDSISLHILHTLINLGVNIHLDTPTEILHTILLGVVKYFWAQTVFLLEKAKLLATFQSRLDSIDRDGLNAPSLNAEYICRYKGGLIGKHFKSLAQVMPFVIHDLVPQRVIDGWTTIGELVVLLWHTGIDDTEEYLARLSRTIEDFLNITCICAPSILISKPKFHFLVHLPTYIRRFGPALLFSTERYESFNHVFRLTCIHSSQQGPSQDSCRKFARLDFVKHILTGGFWYEPRVQKWVHAGPVVLNFLSEHREHAKLLGIKVPDEDTPNTSGNVIHSSLCCHALTAFTVRWETTQCAQIDASLPMSHRYFYQGESFVSKHGEKLELGGHVICVNASAPSGFCVGRIVEILIRDTVQRNIAYVAIQAFSFSILHPSLHLPCLELTDDKFVVSPDVSPLYVLWSFH</sequence>
<evidence type="ECO:0000313" key="2">
    <source>
        <dbReference type="Proteomes" id="UP000054018"/>
    </source>
</evidence>
<dbReference type="STRING" id="765257.A0A0C9ZXN8"/>
<organism evidence="1 2">
    <name type="scientific">Pisolithus microcarpus 441</name>
    <dbReference type="NCBI Taxonomy" id="765257"/>
    <lineage>
        <taxon>Eukaryota</taxon>
        <taxon>Fungi</taxon>
        <taxon>Dikarya</taxon>
        <taxon>Basidiomycota</taxon>
        <taxon>Agaricomycotina</taxon>
        <taxon>Agaricomycetes</taxon>
        <taxon>Agaricomycetidae</taxon>
        <taxon>Boletales</taxon>
        <taxon>Sclerodermatineae</taxon>
        <taxon>Pisolithaceae</taxon>
        <taxon>Pisolithus</taxon>
    </lineage>
</organism>
<dbReference type="OrthoDB" id="2506088at2759"/>
<protein>
    <submittedName>
        <fullName evidence="1">Uncharacterized protein</fullName>
    </submittedName>
</protein>
<feature type="non-terminal residue" evidence="1">
    <location>
        <position position="1"/>
    </location>
</feature>
<dbReference type="Proteomes" id="UP000054018">
    <property type="component" value="Unassembled WGS sequence"/>
</dbReference>
<accession>A0A0C9ZXN8</accession>
<dbReference type="AlphaFoldDB" id="A0A0C9ZXN8"/>
<dbReference type="HOGENOM" id="CLU_004591_2_0_1"/>